<name>U5D484_AMBTC</name>
<gene>
    <name evidence="1" type="ORF">AMTR_s00068p00108630</name>
</gene>
<dbReference type="AlphaFoldDB" id="U5D484"/>
<protein>
    <submittedName>
        <fullName evidence="1">Uncharacterized protein</fullName>
    </submittedName>
</protein>
<dbReference type="Proteomes" id="UP000017836">
    <property type="component" value="Unassembled WGS sequence"/>
</dbReference>
<accession>U5D484</accession>
<dbReference type="Gramene" id="ERN20421">
    <property type="protein sequence ID" value="ERN20421"/>
    <property type="gene ID" value="AMTR_s00068p00108630"/>
</dbReference>
<proteinExistence type="predicted"/>
<reference evidence="2" key="1">
    <citation type="journal article" date="2013" name="Science">
        <title>The Amborella genome and the evolution of flowering plants.</title>
        <authorList>
            <consortium name="Amborella Genome Project"/>
        </authorList>
    </citation>
    <scope>NUCLEOTIDE SEQUENCE [LARGE SCALE GENOMIC DNA]</scope>
</reference>
<evidence type="ECO:0000313" key="1">
    <source>
        <dbReference type="EMBL" id="ERN20421.1"/>
    </source>
</evidence>
<organism evidence="1 2">
    <name type="scientific">Amborella trichopoda</name>
    <dbReference type="NCBI Taxonomy" id="13333"/>
    <lineage>
        <taxon>Eukaryota</taxon>
        <taxon>Viridiplantae</taxon>
        <taxon>Streptophyta</taxon>
        <taxon>Embryophyta</taxon>
        <taxon>Tracheophyta</taxon>
        <taxon>Spermatophyta</taxon>
        <taxon>Magnoliopsida</taxon>
        <taxon>Amborellales</taxon>
        <taxon>Amborellaceae</taxon>
        <taxon>Amborella</taxon>
    </lineage>
</organism>
<sequence length="77" mass="8429">MYPTFAFGQLFVKHTDPWQEDTKGPAQVLPSEAVLVVTVVCMTAKVAPAVAMEWVHKTPLYDGLILGLLLTARAFPT</sequence>
<dbReference type="EMBL" id="KI392059">
    <property type="protein sequence ID" value="ERN20421.1"/>
    <property type="molecule type" value="Genomic_DNA"/>
</dbReference>
<dbReference type="HOGENOM" id="CLU_2641439_0_0_1"/>
<evidence type="ECO:0000313" key="2">
    <source>
        <dbReference type="Proteomes" id="UP000017836"/>
    </source>
</evidence>
<keyword evidence="2" id="KW-1185">Reference proteome</keyword>